<dbReference type="GeneID" id="3554664"/>
<name>Q4E4Y7_TRYCC</name>
<evidence type="ECO:0000313" key="1">
    <source>
        <dbReference type="EMBL" id="EAN99825.1"/>
    </source>
</evidence>
<proteinExistence type="predicted"/>
<keyword evidence="1" id="KW-0648">Protein biosynthesis</keyword>
<dbReference type="AlphaFoldDB" id="Q4E4Y7"/>
<dbReference type="RefSeq" id="XP_821676.1">
    <property type="nucleotide sequence ID" value="XM_816583.1"/>
</dbReference>
<dbReference type="KEGG" id="tcr:511255.180"/>
<sequence length="162" mass="17545">MRSVSFPLRLCVCGAHVSFLQCDVDGVAAACAFMRVLCGGLLFLSHCTALVCGRLGGAGRCEELSVGGCRLRPAHWGLPHTRGSSRQPLAAPGRGLRGWEVCSNQKDNEMRCVTVRLIRGCLQRMGHVSQYVLSVVLIIGAEWRHDIVALCVLCAAGAWRRL</sequence>
<dbReference type="SUPFAM" id="SSF89942">
    <property type="entry name" value="eEF1-gamma domain"/>
    <property type="match status" value="1"/>
</dbReference>
<dbReference type="InParanoid" id="Q4E4Y7"/>
<accession>Q4E4Y7</accession>
<dbReference type="Proteomes" id="UP000002296">
    <property type="component" value="Unassembled WGS sequence"/>
</dbReference>
<organism evidence="1 2">
    <name type="scientific">Trypanosoma cruzi (strain CL Brener)</name>
    <dbReference type="NCBI Taxonomy" id="353153"/>
    <lineage>
        <taxon>Eukaryota</taxon>
        <taxon>Discoba</taxon>
        <taxon>Euglenozoa</taxon>
        <taxon>Kinetoplastea</taxon>
        <taxon>Metakinetoplastina</taxon>
        <taxon>Trypanosomatida</taxon>
        <taxon>Trypanosomatidae</taxon>
        <taxon>Trypanosoma</taxon>
        <taxon>Schizotrypanum</taxon>
    </lineage>
</organism>
<evidence type="ECO:0000313" key="2">
    <source>
        <dbReference type="Proteomes" id="UP000002296"/>
    </source>
</evidence>
<reference evidence="1 2" key="1">
    <citation type="journal article" date="2005" name="Science">
        <title>The genome sequence of Trypanosoma cruzi, etiologic agent of Chagas disease.</title>
        <authorList>
            <person name="El-Sayed N.M."/>
            <person name="Myler P.J."/>
            <person name="Bartholomeu D.C."/>
            <person name="Nilsson D."/>
            <person name="Aggarwal G."/>
            <person name="Tran A.N."/>
            <person name="Ghedin E."/>
            <person name="Worthey E.A."/>
            <person name="Delcher A.L."/>
            <person name="Blandin G."/>
            <person name="Westenberger S.J."/>
            <person name="Caler E."/>
            <person name="Cerqueira G.C."/>
            <person name="Branche C."/>
            <person name="Haas B."/>
            <person name="Anupama A."/>
            <person name="Arner E."/>
            <person name="Aslund L."/>
            <person name="Attipoe P."/>
            <person name="Bontempi E."/>
            <person name="Bringaud F."/>
            <person name="Burton P."/>
            <person name="Cadag E."/>
            <person name="Campbell D.A."/>
            <person name="Carrington M."/>
            <person name="Crabtree J."/>
            <person name="Darban H."/>
            <person name="da Silveira J.F."/>
            <person name="de Jong P."/>
            <person name="Edwards K."/>
            <person name="Englund P.T."/>
            <person name="Fazelina G."/>
            <person name="Feldblyum T."/>
            <person name="Ferella M."/>
            <person name="Frasch A.C."/>
            <person name="Gull K."/>
            <person name="Horn D."/>
            <person name="Hou L."/>
            <person name="Huang Y."/>
            <person name="Kindlund E."/>
            <person name="Klingbeil M."/>
            <person name="Kluge S."/>
            <person name="Koo H."/>
            <person name="Lacerda D."/>
            <person name="Levin M.J."/>
            <person name="Lorenzi H."/>
            <person name="Louie T."/>
            <person name="Machado C.R."/>
            <person name="McCulloch R."/>
            <person name="McKenna A."/>
            <person name="Mizuno Y."/>
            <person name="Mottram J.C."/>
            <person name="Nelson S."/>
            <person name="Ochaya S."/>
            <person name="Osoegawa K."/>
            <person name="Pai G."/>
            <person name="Parsons M."/>
            <person name="Pentony M."/>
            <person name="Pettersson U."/>
            <person name="Pop M."/>
            <person name="Ramirez J.L."/>
            <person name="Rinta J."/>
            <person name="Robertson L."/>
            <person name="Salzberg S.L."/>
            <person name="Sanchez D.O."/>
            <person name="Seyler A."/>
            <person name="Sharma R."/>
            <person name="Shetty J."/>
            <person name="Simpson A.J."/>
            <person name="Sisk E."/>
            <person name="Tammi M.T."/>
            <person name="Tarleton R."/>
            <person name="Teixeira S."/>
            <person name="Van Aken S."/>
            <person name="Vogt C."/>
            <person name="Ward P.N."/>
            <person name="Wickstead B."/>
            <person name="Wortman J."/>
            <person name="White O."/>
            <person name="Fraser C.M."/>
            <person name="Stuart K.D."/>
            <person name="Andersson B."/>
        </authorList>
    </citation>
    <scope>NUCLEOTIDE SEQUENCE [LARGE SCALE GENOMIC DNA]</scope>
    <source>
        <strain evidence="1 2">CL Brener</strain>
    </source>
</reference>
<gene>
    <name evidence="1" type="ORF">Tc00.1047053511255.180</name>
</gene>
<dbReference type="InterPro" id="IPR036433">
    <property type="entry name" value="EF1B_G_C_sf"/>
</dbReference>
<comment type="caution">
    <text evidence="1">The sequence shown here is derived from an EMBL/GenBank/DDBJ whole genome shotgun (WGS) entry which is preliminary data.</text>
</comment>
<keyword evidence="1" id="KW-0251">Elongation factor</keyword>
<dbReference type="EMBL" id="AAHK01000009">
    <property type="protein sequence ID" value="EAN99825.1"/>
    <property type="molecule type" value="Genomic_DNA"/>
</dbReference>
<keyword evidence="2" id="KW-1185">Reference proteome</keyword>
<dbReference type="PaxDb" id="353153-Q4E4Y7"/>
<dbReference type="GO" id="GO:0003746">
    <property type="term" value="F:translation elongation factor activity"/>
    <property type="evidence" value="ECO:0007669"/>
    <property type="project" value="UniProtKB-KW"/>
</dbReference>
<protein>
    <submittedName>
        <fullName evidence="1">Elongation factor 1-gamma (EF-1-gamma), putative</fullName>
    </submittedName>
</protein>